<keyword evidence="1" id="KW-0812">Transmembrane</keyword>
<sequence length="86" mass="8965">MSIEQSKSGALKKAKGFKKSKAGTYLSIGTTLFGAISVAKQAKKARGEQDTLQLVDAVVSAAAIVTGVALLVRELRRMNSDDVLAG</sequence>
<keyword evidence="1" id="KW-1133">Transmembrane helix</keyword>
<gene>
    <name evidence="2" type="ORF">RM609_31560</name>
</gene>
<proteinExistence type="predicted"/>
<comment type="caution">
    <text evidence="2">The sequence shown here is derived from an EMBL/GenBank/DDBJ whole genome shotgun (WGS) entry which is preliminary data.</text>
</comment>
<keyword evidence="1" id="KW-0472">Membrane</keyword>
<evidence type="ECO:0008006" key="4">
    <source>
        <dbReference type="Google" id="ProtNLM"/>
    </source>
</evidence>
<dbReference type="RefSeq" id="WP_311615599.1">
    <property type="nucleotide sequence ID" value="NZ_JAVRFI010000033.1"/>
</dbReference>
<feature type="transmembrane region" description="Helical" evidence="1">
    <location>
        <begin position="51"/>
        <end position="72"/>
    </location>
</feature>
<evidence type="ECO:0000313" key="2">
    <source>
        <dbReference type="EMBL" id="MDT0453586.1"/>
    </source>
</evidence>
<feature type="transmembrane region" description="Helical" evidence="1">
    <location>
        <begin position="22"/>
        <end position="39"/>
    </location>
</feature>
<dbReference type="EMBL" id="JAVRFI010000033">
    <property type="protein sequence ID" value="MDT0453586.1"/>
    <property type="molecule type" value="Genomic_DNA"/>
</dbReference>
<name>A0ABU2SYC7_9ACTN</name>
<evidence type="ECO:0000256" key="1">
    <source>
        <dbReference type="SAM" id="Phobius"/>
    </source>
</evidence>
<organism evidence="2 3">
    <name type="scientific">Streptomyces hesseae</name>
    <dbReference type="NCBI Taxonomy" id="3075519"/>
    <lineage>
        <taxon>Bacteria</taxon>
        <taxon>Bacillati</taxon>
        <taxon>Actinomycetota</taxon>
        <taxon>Actinomycetes</taxon>
        <taxon>Kitasatosporales</taxon>
        <taxon>Streptomycetaceae</taxon>
        <taxon>Streptomyces</taxon>
    </lineage>
</organism>
<keyword evidence="3" id="KW-1185">Reference proteome</keyword>
<accession>A0ABU2SYC7</accession>
<reference evidence="2" key="1">
    <citation type="submission" date="2024-05" db="EMBL/GenBank/DDBJ databases">
        <title>30 novel species of actinomycetes from the DSMZ collection.</title>
        <authorList>
            <person name="Nouioui I."/>
        </authorList>
    </citation>
    <scope>NUCLEOTIDE SEQUENCE</scope>
    <source>
        <strain evidence="2">DSM 40473</strain>
    </source>
</reference>
<dbReference type="Proteomes" id="UP001180531">
    <property type="component" value="Unassembled WGS sequence"/>
</dbReference>
<evidence type="ECO:0000313" key="3">
    <source>
        <dbReference type="Proteomes" id="UP001180531"/>
    </source>
</evidence>
<protein>
    <recommendedName>
        <fullName evidence="4">DUF4235 domain-containing protein</fullName>
    </recommendedName>
</protein>